<dbReference type="EMBL" id="KU647626">
    <property type="protein sequence ID" value="AMM44193.1"/>
    <property type="molecule type" value="Genomic_DNA"/>
</dbReference>
<evidence type="ECO:0000313" key="1">
    <source>
        <dbReference type="EMBL" id="AMM44193.1"/>
    </source>
</evidence>
<dbReference type="GeneID" id="29124735"/>
<evidence type="ECO:0000313" key="2">
    <source>
        <dbReference type="Proteomes" id="UP000201386"/>
    </source>
</evidence>
<reference evidence="1 2" key="1">
    <citation type="submission" date="2016-02" db="EMBL/GenBank/DDBJ databases">
        <authorList>
            <person name="Lynch K.C."/>
            <person name="Doan M."/>
            <person name="Paisley J.T."/>
            <person name="Allen K.G."/>
            <person name="Gaffney B.L."/>
            <person name="Rinehart C.A."/>
            <person name="King R.A."/>
            <person name="Staples A."/>
            <person name="Bowman C.A."/>
            <person name="Russell D.A."/>
            <person name="Pope W.H."/>
            <person name="Jacobs-Sera D."/>
            <person name="Hendrix R.W."/>
            <person name="Hatfull G.F."/>
        </authorList>
    </citation>
    <scope>NUCLEOTIDE SEQUENCE [LARGE SCALE GENOMIC DNA]</scope>
</reference>
<name>A0A140G6A8_9CAUD</name>
<dbReference type="Proteomes" id="UP000201386">
    <property type="component" value="Segment"/>
</dbReference>
<organism evidence="1 2">
    <name type="scientific">Arthrobacter phage KellEzio</name>
    <dbReference type="NCBI Taxonomy" id="1796995"/>
    <lineage>
        <taxon>Viruses</taxon>
        <taxon>Duplodnaviria</taxon>
        <taxon>Heunggongvirae</taxon>
        <taxon>Uroviricota</taxon>
        <taxon>Caudoviricetes</taxon>
        <taxon>Kelleziovirus</taxon>
        <taxon>Kelleziovirus kellezzio</taxon>
    </lineage>
</organism>
<sequence>MSGGFTPNLVETTDPLSGQINILASQHGLMVKRGGVTLDHTKWAADANGNKLALNGHLISKITATEKYGPYDPTKSNGQEDPDEILIIFNGGVNLKNGDVITGALLGGSVLEARLSGLDAAARTALKTRIIFQ</sequence>
<dbReference type="RefSeq" id="YP_009301280.1">
    <property type="nucleotide sequence ID" value="NC_031231.1"/>
</dbReference>
<gene>
    <name evidence="1" type="primary">23</name>
    <name evidence="1" type="ORF">KELLEZIO_23</name>
</gene>
<protein>
    <recommendedName>
        <fullName evidence="3">Capsid decoration protein</fullName>
    </recommendedName>
</protein>
<evidence type="ECO:0008006" key="3">
    <source>
        <dbReference type="Google" id="ProtNLM"/>
    </source>
</evidence>
<keyword evidence="2" id="KW-1185">Reference proteome</keyword>
<accession>A0A140G6A8</accession>
<proteinExistence type="predicted"/>
<dbReference type="KEGG" id="vg:29124735"/>